<evidence type="ECO:0000256" key="2">
    <source>
        <dbReference type="SAM" id="Phobius"/>
    </source>
</evidence>
<dbReference type="eggNOG" id="ENOG503468P">
    <property type="taxonomic scope" value="Bacteria"/>
</dbReference>
<name>A9VV91_BACMK</name>
<dbReference type="Proteomes" id="UP000002154">
    <property type="component" value="Plasmid pBWB401"/>
</dbReference>
<feature type="compositionally biased region" description="Basic and acidic residues" evidence="1">
    <location>
        <begin position="268"/>
        <end position="293"/>
    </location>
</feature>
<feature type="transmembrane region" description="Helical" evidence="2">
    <location>
        <begin position="124"/>
        <end position="142"/>
    </location>
</feature>
<proteinExistence type="predicted"/>
<accession>A9VV91</accession>
<dbReference type="EMBL" id="CP000904">
    <property type="protein sequence ID" value="ABY46523.1"/>
    <property type="molecule type" value="Genomic_DNA"/>
</dbReference>
<feature type="transmembrane region" description="Helical" evidence="2">
    <location>
        <begin position="93"/>
        <end position="112"/>
    </location>
</feature>
<keyword evidence="2" id="KW-0812">Transmembrane</keyword>
<geneLocation type="plasmid" evidence="3 4">
    <name>pBWB401</name>
</geneLocation>
<keyword evidence="3" id="KW-0614">Plasmid</keyword>
<dbReference type="HOGENOM" id="CLU_648375_0_0_9"/>
<feature type="transmembrane region" description="Helical" evidence="2">
    <location>
        <begin position="68"/>
        <end position="87"/>
    </location>
</feature>
<dbReference type="AlphaFoldDB" id="A9VV91"/>
<evidence type="ECO:0000256" key="1">
    <source>
        <dbReference type="SAM" id="MobiDB-lite"/>
    </source>
</evidence>
<protein>
    <submittedName>
        <fullName evidence="3">Uncharacterized protein</fullName>
    </submittedName>
</protein>
<sequence>MYFIKKYHHFLITEYKVIIITGVLIFTKLIIVGRELNSMDILITILMFASISLLVYSLIQKIRKKPAIIWLKIAGISFGLALIISGFSVGVRGGFAAITFIIGACATVKLILQFVKKQSGKLKTFIVVLIAFTTYTILDNVIPYSTSVESSDGNVTSQKKPAVDAGKVDAKEESREPTHKQYSTEEIKSLFTIGMSIKEFEEKKEDSKLKVRNYNNYDPAGLYTFDTKDGQIVVVVLNAKEVIKVETLTDEASLGNFIKDEENRMNEEKRVAKEEADRKLKESYENNKQKLEGSGDSVTNKVNLKSGLAFFDFNNAGSRNFIIHLKDSSGKDVGLLVNTIGSYKGKVSATIPASGEYYLEVKSSGDWNVAITQETPLVSESVPGTINGHGDDVVFINIPSGNHIVKLKHTGSRNFIIKVNDQNLLVNKIGSYEGSSSHVFKDSGMYSFGVKADGDWSITIE</sequence>
<evidence type="ECO:0000313" key="3">
    <source>
        <dbReference type="EMBL" id="ABY46523.1"/>
    </source>
</evidence>
<feature type="compositionally biased region" description="Basic and acidic residues" evidence="1">
    <location>
        <begin position="166"/>
        <end position="181"/>
    </location>
</feature>
<feature type="compositionally biased region" description="Polar residues" evidence="1">
    <location>
        <begin position="148"/>
        <end position="159"/>
    </location>
</feature>
<gene>
    <name evidence="3" type="ordered locus">BcerKBAB4_5541</name>
</gene>
<reference evidence="3 4" key="1">
    <citation type="journal article" date="2008" name="Chem. Biol. Interact.">
        <title>Extending the Bacillus cereus group genomics to putative food-borne pathogens of different toxicity.</title>
        <authorList>
            <person name="Lapidus A."/>
            <person name="Goltsman E."/>
            <person name="Auger S."/>
            <person name="Galleron N."/>
            <person name="Segurens B."/>
            <person name="Dossat C."/>
            <person name="Land M.L."/>
            <person name="Broussolle V."/>
            <person name="Brillard J."/>
            <person name="Guinebretiere M.H."/>
            <person name="Sanchis V."/>
            <person name="Nguen-The C."/>
            <person name="Lereclus D."/>
            <person name="Richardson P."/>
            <person name="Wincker P."/>
            <person name="Weissenbach J."/>
            <person name="Ehrlich S.D."/>
            <person name="Sorokin A."/>
        </authorList>
    </citation>
    <scope>NUCLEOTIDE SEQUENCE [LARGE SCALE GENOMIC DNA]</scope>
    <source>
        <strain evidence="3 4">KBAB4</strain>
        <plasmid evidence="3 4">pBWB401</plasmid>
    </source>
</reference>
<feature type="transmembrane region" description="Helical" evidence="2">
    <location>
        <begin position="38"/>
        <end position="56"/>
    </location>
</feature>
<feature type="region of interest" description="Disordered" evidence="1">
    <location>
        <begin position="148"/>
        <end position="181"/>
    </location>
</feature>
<evidence type="ECO:0000313" key="4">
    <source>
        <dbReference type="Proteomes" id="UP000002154"/>
    </source>
</evidence>
<organism evidence="3 4">
    <name type="scientific">Bacillus mycoides (strain KBAB4)</name>
    <name type="common">Bacillus weihenstephanensis</name>
    <dbReference type="NCBI Taxonomy" id="315730"/>
    <lineage>
        <taxon>Bacteria</taxon>
        <taxon>Bacillati</taxon>
        <taxon>Bacillota</taxon>
        <taxon>Bacilli</taxon>
        <taxon>Bacillales</taxon>
        <taxon>Bacillaceae</taxon>
        <taxon>Bacillus</taxon>
        <taxon>Bacillus cereus group</taxon>
    </lineage>
</organism>
<dbReference type="KEGG" id="bwe:BcerKBAB4_5541"/>
<keyword evidence="2" id="KW-0472">Membrane</keyword>
<feature type="region of interest" description="Disordered" evidence="1">
    <location>
        <begin position="268"/>
        <end position="296"/>
    </location>
</feature>
<feature type="transmembrane region" description="Helical" evidence="2">
    <location>
        <begin position="12"/>
        <end position="32"/>
    </location>
</feature>
<keyword evidence="2" id="KW-1133">Transmembrane helix</keyword>